<organism evidence="3 4">
    <name type="scientific">Streptomyces pseudovenezuelae</name>
    <dbReference type="NCBI Taxonomy" id="67350"/>
    <lineage>
        <taxon>Bacteria</taxon>
        <taxon>Bacillati</taxon>
        <taxon>Actinomycetota</taxon>
        <taxon>Actinomycetes</taxon>
        <taxon>Kitasatosporales</taxon>
        <taxon>Streptomycetaceae</taxon>
        <taxon>Streptomyces</taxon>
        <taxon>Streptomyces aurantiacus group</taxon>
    </lineage>
</organism>
<accession>A0ABT6LNR8</accession>
<reference evidence="3 4" key="1">
    <citation type="submission" date="2023-04" db="EMBL/GenBank/DDBJ databases">
        <title>Forest soil microbial communities from Buena Vista Peninsula, Colon Province, Panama.</title>
        <authorList>
            <person name="Bouskill N."/>
        </authorList>
    </citation>
    <scope>NUCLEOTIDE SEQUENCE [LARGE SCALE GENOMIC DNA]</scope>
    <source>
        <strain evidence="3 4">GGS1</strain>
    </source>
</reference>
<keyword evidence="4" id="KW-1185">Reference proteome</keyword>
<sequence>MSGQVVVGVDGSQSGRAAVEAAAQEADRSGVELRLAHAFAWPSAHVPRGVPPWDQGGAGAGRVAKGALTEAEGWAHRAAPQVRVTHEVLVGSPVAVLESQCREASLVVVGSRLPGRSGALRPDSVAGQLAAHGRTPVLVVRGRPDPTGPVVLAGGHAQEVPAAAEFAYAEASARGANLVVLDRTTAWNSRSRTGFSDTLSLLSEKYPDVTMHRVRVRARVRGGLCRALVEVSTRAQLVVVGSRDRGRLAGALLSPVGRAALRHADCPVAVIRAEEE</sequence>
<protein>
    <submittedName>
        <fullName evidence="3">Nucleotide-binding universal stress UspA family protein</fullName>
    </submittedName>
</protein>
<feature type="domain" description="UspA" evidence="2">
    <location>
        <begin position="162"/>
        <end position="272"/>
    </location>
</feature>
<proteinExistence type="inferred from homology"/>
<dbReference type="EMBL" id="JARXVH010000008">
    <property type="protein sequence ID" value="MDH6217957.1"/>
    <property type="molecule type" value="Genomic_DNA"/>
</dbReference>
<evidence type="ECO:0000313" key="3">
    <source>
        <dbReference type="EMBL" id="MDH6217957.1"/>
    </source>
</evidence>
<dbReference type="SUPFAM" id="SSF52402">
    <property type="entry name" value="Adenine nucleotide alpha hydrolases-like"/>
    <property type="match status" value="2"/>
</dbReference>
<dbReference type="InterPro" id="IPR014729">
    <property type="entry name" value="Rossmann-like_a/b/a_fold"/>
</dbReference>
<dbReference type="PANTHER" id="PTHR46268:SF6">
    <property type="entry name" value="UNIVERSAL STRESS PROTEIN UP12"/>
    <property type="match status" value="1"/>
</dbReference>
<dbReference type="Gene3D" id="3.40.50.620">
    <property type="entry name" value="HUPs"/>
    <property type="match status" value="2"/>
</dbReference>
<dbReference type="RefSeq" id="WP_280878845.1">
    <property type="nucleotide sequence ID" value="NZ_JARXVH010000008.1"/>
</dbReference>
<dbReference type="PANTHER" id="PTHR46268">
    <property type="entry name" value="STRESS RESPONSE PROTEIN NHAX"/>
    <property type="match status" value="1"/>
</dbReference>
<name>A0ABT6LNR8_9ACTN</name>
<evidence type="ECO:0000313" key="4">
    <source>
        <dbReference type="Proteomes" id="UP001160499"/>
    </source>
</evidence>
<dbReference type="Pfam" id="PF00582">
    <property type="entry name" value="Usp"/>
    <property type="match status" value="2"/>
</dbReference>
<dbReference type="InterPro" id="IPR006015">
    <property type="entry name" value="Universal_stress_UspA"/>
</dbReference>
<evidence type="ECO:0000259" key="2">
    <source>
        <dbReference type="Pfam" id="PF00582"/>
    </source>
</evidence>
<feature type="domain" description="UspA" evidence="2">
    <location>
        <begin position="2"/>
        <end position="141"/>
    </location>
</feature>
<dbReference type="InterPro" id="IPR006016">
    <property type="entry name" value="UspA"/>
</dbReference>
<gene>
    <name evidence="3" type="ORF">M2283_005289</name>
</gene>
<evidence type="ECO:0000256" key="1">
    <source>
        <dbReference type="ARBA" id="ARBA00008791"/>
    </source>
</evidence>
<dbReference type="Proteomes" id="UP001160499">
    <property type="component" value="Unassembled WGS sequence"/>
</dbReference>
<dbReference type="PRINTS" id="PR01438">
    <property type="entry name" value="UNVRSLSTRESS"/>
</dbReference>
<comment type="caution">
    <text evidence="3">The sequence shown here is derived from an EMBL/GenBank/DDBJ whole genome shotgun (WGS) entry which is preliminary data.</text>
</comment>
<comment type="similarity">
    <text evidence="1">Belongs to the universal stress protein A family.</text>
</comment>